<dbReference type="AlphaFoldDB" id="A0A7R9ECJ1"/>
<sequence length="234" mass="25327">MASLFFKLAVLLVVKFVTPLQATRIVFPSNFYSLSVGGPSQEVKLRPTSVSGKPNDLLGHIIDGSKYSSTTIKSPMSSTMTNMLTNELNGLLDPNHKIVPSSALEHNHIKPTKEKYGPDSDSIAFGTDSFSTSNAGIAASTSIPRTPDNALATVERDVSQSPQREKDHADTMPSRCVWSIVSCCVPGSVEVRYRCFELLGCNGAFWDSSPCSHDFGWAAIAAITKFYDVRTTGD</sequence>
<accession>A0A7R9ECJ1</accession>
<gene>
    <name evidence="2" type="ORF">TMSB3V08_LOCUS8272</name>
</gene>
<feature type="chain" id="PRO_5030889982" evidence="1">
    <location>
        <begin position="23"/>
        <end position="234"/>
    </location>
</feature>
<name>A0A7R9ECJ1_9NEOP</name>
<organism evidence="2">
    <name type="scientific">Timema monikensis</name>
    <dbReference type="NCBI Taxonomy" id="170555"/>
    <lineage>
        <taxon>Eukaryota</taxon>
        <taxon>Metazoa</taxon>
        <taxon>Ecdysozoa</taxon>
        <taxon>Arthropoda</taxon>
        <taxon>Hexapoda</taxon>
        <taxon>Insecta</taxon>
        <taxon>Pterygota</taxon>
        <taxon>Neoptera</taxon>
        <taxon>Polyneoptera</taxon>
        <taxon>Phasmatodea</taxon>
        <taxon>Timematodea</taxon>
        <taxon>Timematoidea</taxon>
        <taxon>Timematidae</taxon>
        <taxon>Timema</taxon>
    </lineage>
</organism>
<dbReference type="EMBL" id="OB795022">
    <property type="protein sequence ID" value="CAD7431542.1"/>
    <property type="molecule type" value="Genomic_DNA"/>
</dbReference>
<proteinExistence type="predicted"/>
<evidence type="ECO:0000313" key="2">
    <source>
        <dbReference type="EMBL" id="CAD7431542.1"/>
    </source>
</evidence>
<evidence type="ECO:0000256" key="1">
    <source>
        <dbReference type="SAM" id="SignalP"/>
    </source>
</evidence>
<feature type="signal peptide" evidence="1">
    <location>
        <begin position="1"/>
        <end position="22"/>
    </location>
</feature>
<reference evidence="2" key="1">
    <citation type="submission" date="2020-11" db="EMBL/GenBank/DDBJ databases">
        <authorList>
            <person name="Tran Van P."/>
        </authorList>
    </citation>
    <scope>NUCLEOTIDE SEQUENCE</scope>
</reference>
<keyword evidence="1" id="KW-0732">Signal</keyword>
<protein>
    <submittedName>
        <fullName evidence="2">Uncharacterized protein</fullName>
    </submittedName>
</protein>